<dbReference type="EMBL" id="BK015248">
    <property type="protein sequence ID" value="DAD97804.1"/>
    <property type="molecule type" value="Genomic_DNA"/>
</dbReference>
<reference evidence="1" key="1">
    <citation type="journal article" date="2021" name="Proc. Natl. Acad. Sci. U.S.A.">
        <title>A Catalog of Tens of Thousands of Viruses from Human Metagenomes Reveals Hidden Associations with Chronic Diseases.</title>
        <authorList>
            <person name="Tisza M.J."/>
            <person name="Buck C.B."/>
        </authorList>
    </citation>
    <scope>NUCLEOTIDE SEQUENCE</scope>
    <source>
        <strain evidence="1">CtkmZ20</strain>
    </source>
</reference>
<protein>
    <submittedName>
        <fullName evidence="1">Uncharacterized protein</fullName>
    </submittedName>
</protein>
<proteinExistence type="predicted"/>
<evidence type="ECO:0000313" key="1">
    <source>
        <dbReference type="EMBL" id="DAD97804.1"/>
    </source>
</evidence>
<sequence length="61" mass="7006">MERSLKLVASWLPANNQIQRIMSRKVNEKCRFYFLGHCHAFLGGMCSGIKCGFKKEKEATL</sequence>
<accession>A0A8S5NTV9</accession>
<name>A0A8S5NTV9_9CAUD</name>
<organism evidence="1">
    <name type="scientific">Myoviridae sp. ctkmZ20</name>
    <dbReference type="NCBI Taxonomy" id="2825166"/>
    <lineage>
        <taxon>Viruses</taxon>
        <taxon>Duplodnaviria</taxon>
        <taxon>Heunggongvirae</taxon>
        <taxon>Uroviricota</taxon>
        <taxon>Caudoviricetes</taxon>
    </lineage>
</organism>